<feature type="region of interest" description="Disordered" evidence="1">
    <location>
        <begin position="228"/>
        <end position="255"/>
    </location>
</feature>
<dbReference type="CDD" id="cd09279">
    <property type="entry name" value="RNase_HI_like"/>
    <property type="match status" value="1"/>
</dbReference>
<dbReference type="Pfam" id="PF13456">
    <property type="entry name" value="RVT_3"/>
    <property type="match status" value="1"/>
</dbReference>
<dbReference type="InterPro" id="IPR012337">
    <property type="entry name" value="RNaseH-like_sf"/>
</dbReference>
<dbReference type="GO" id="GO:0015074">
    <property type="term" value="P:DNA integration"/>
    <property type="evidence" value="ECO:0007669"/>
    <property type="project" value="InterPro"/>
</dbReference>
<dbReference type="Pfam" id="PF17919">
    <property type="entry name" value="RT_RNaseH_2"/>
    <property type="match status" value="1"/>
</dbReference>
<dbReference type="GO" id="GO:0003676">
    <property type="term" value="F:nucleic acid binding"/>
    <property type="evidence" value="ECO:0007669"/>
    <property type="project" value="InterPro"/>
</dbReference>
<dbReference type="EMBL" id="OIVN01004657">
    <property type="protein sequence ID" value="SPD18581.1"/>
    <property type="molecule type" value="Genomic_DNA"/>
</dbReference>
<dbReference type="CDD" id="cd00303">
    <property type="entry name" value="retropepsin_like"/>
    <property type="match status" value="1"/>
</dbReference>
<accession>A0A2N9I439</accession>
<feature type="domain" description="RNase H type-1" evidence="2">
    <location>
        <begin position="612"/>
        <end position="741"/>
    </location>
</feature>
<dbReference type="InterPro" id="IPR036397">
    <property type="entry name" value="RNaseH_sf"/>
</dbReference>
<dbReference type="Gene3D" id="3.30.420.10">
    <property type="entry name" value="Ribonuclease H-like superfamily/Ribonuclease H"/>
    <property type="match status" value="2"/>
</dbReference>
<evidence type="ECO:0000313" key="4">
    <source>
        <dbReference type="EMBL" id="SPD18581.1"/>
    </source>
</evidence>
<dbReference type="PANTHER" id="PTHR48475">
    <property type="entry name" value="RIBONUCLEASE H"/>
    <property type="match status" value="1"/>
</dbReference>
<dbReference type="InterPro" id="IPR041588">
    <property type="entry name" value="Integrase_H2C2"/>
</dbReference>
<dbReference type="Gene3D" id="3.30.70.270">
    <property type="match status" value="2"/>
</dbReference>
<dbReference type="GO" id="GO:0004523">
    <property type="term" value="F:RNA-DNA hybrid ribonuclease activity"/>
    <property type="evidence" value="ECO:0007669"/>
    <property type="project" value="InterPro"/>
</dbReference>
<dbReference type="Gene3D" id="1.10.340.70">
    <property type="match status" value="1"/>
</dbReference>
<dbReference type="PANTHER" id="PTHR48475:SF2">
    <property type="entry name" value="RIBONUCLEASE H"/>
    <property type="match status" value="1"/>
</dbReference>
<name>A0A2N9I439_FAGSY</name>
<dbReference type="SUPFAM" id="SSF56672">
    <property type="entry name" value="DNA/RNA polymerases"/>
    <property type="match status" value="1"/>
</dbReference>
<dbReference type="InterPro" id="IPR041577">
    <property type="entry name" value="RT_RNaseH_2"/>
</dbReference>
<dbReference type="Gene3D" id="3.10.20.370">
    <property type="match status" value="1"/>
</dbReference>
<evidence type="ECO:0000259" key="2">
    <source>
        <dbReference type="PROSITE" id="PS50879"/>
    </source>
</evidence>
<dbReference type="InterPro" id="IPR002156">
    <property type="entry name" value="RNaseH_domain"/>
</dbReference>
<sequence length="1156" mass="129614">MVEGNTEQAISFSDNDLRDVQLPHNDPLVVTLRIGNYDVQRVLIDQGSFAEVMYQDLYGKLGLGEAELTDFTTPIFGFSGEPVIPLGKIMLPVLAGPINLQTEFIVVKASSPYNAIMGRDWLHSDEGNPVYAPSEAEVSYCRRSHGIEWGPGCREAMCPDCRQEEGRRRFTTCREFMTITVPGLSPEDRECLLQVLIDNQDIFAWSVYDAPGVSPDLASHTLNIKPEQRPVGSETAKVGSGKSHDSLGGSRTPFGIWGNPGSTVSSLTFKYGGSEEEERKVENQLVDSASRHARLSFLDAFQGYHQIPMNPADLGKDSFYHTPGNILLSGDAVRSEERRSNLSANGHQNVFDILRRDNLRLNASKCTFGVGSGKFLGHIVSRRGIEANPDQIAALINLAEPRNVKQVQRLTGMIAALGRFISRSADKCKPFFRLLGKRSRFEWDEECSVAFQAIKAYLSTPPCLSIPNPGEPLFLYLAVSDHAVSAVLVRELMQEQRPVFVVSKAMDEAELRYLPLEKAALALLHAAKKLPHYFQSSTVTVLSDLPLKMLLQRSDFTGRITRWGVYLGSLGVEYRPRTAIKGQVLAEFLAEFQYDPSNPSLLTRAQTQFDSDGAKWKLFVDGASNSKGSGAGIVLISPEGLVLEQAVRLKFSASNNEAEYEAMLIGLRTARKLGADHLQILCDSQLVANQISGEYQARDDRMSAYLTVARTLLSEFGSTHVAQIGREHNSHADILAKLATALESDMQRTVCIETLERPSFQDQEVSVCSINIRPSWMDPILSYLRDNKLPEDKKEAKMIKQKAPRFWVSKEGQLYRRCFTGPYLLCVHPDKVRDFLFEIHEGICGSHTGGRSLAHRALSQGYWWSYMQADALKYVQECDKLGPLPRAPGNKKFLITATDYFTKWIEAEPLSNIRDVDTKRFLWKSIITRFGIPWAVISDNGTQFESKLFKGFCSDLSIRNFFSSPGYPQSNGQAEASNKVVLSGIKRKLEAAKGRWVEELPSILWTYRTTVRKSTNETPFALAFGVEAVIPLEIGLPTIRTTEFAVQTNEDNLRRDLDLVEERRDLAVVRLAAYQQRLRREHNKNVKTRTFRIGDLVLRKVMVNTRRPNEGKLGPNWEGPYKVLSQAGHGAYRLEDLNGKAIPRPWNTCNLRKYFF</sequence>
<dbReference type="InterPro" id="IPR043128">
    <property type="entry name" value="Rev_trsase/Diguanyl_cyclase"/>
</dbReference>
<dbReference type="InterPro" id="IPR043502">
    <property type="entry name" value="DNA/RNA_pol_sf"/>
</dbReference>
<dbReference type="PROSITE" id="PS50994">
    <property type="entry name" value="INTEGRASE"/>
    <property type="match status" value="1"/>
</dbReference>
<dbReference type="Pfam" id="PF17921">
    <property type="entry name" value="Integrase_H2C2"/>
    <property type="match status" value="1"/>
</dbReference>
<reference evidence="4" key="1">
    <citation type="submission" date="2018-02" db="EMBL/GenBank/DDBJ databases">
        <authorList>
            <person name="Cohen D.B."/>
            <person name="Kent A.D."/>
        </authorList>
    </citation>
    <scope>NUCLEOTIDE SEQUENCE</scope>
</reference>
<feature type="domain" description="Integrase catalytic" evidence="3">
    <location>
        <begin position="868"/>
        <end position="1027"/>
    </location>
</feature>
<protein>
    <submittedName>
        <fullName evidence="4">Uncharacterized protein</fullName>
    </submittedName>
</protein>
<dbReference type="AlphaFoldDB" id="A0A2N9I439"/>
<dbReference type="InterPro" id="IPR021109">
    <property type="entry name" value="Peptidase_aspartic_dom_sf"/>
</dbReference>
<dbReference type="Pfam" id="PF00665">
    <property type="entry name" value="rve"/>
    <property type="match status" value="1"/>
</dbReference>
<dbReference type="PROSITE" id="PS50879">
    <property type="entry name" value="RNASE_H_1"/>
    <property type="match status" value="1"/>
</dbReference>
<dbReference type="SUPFAM" id="SSF53098">
    <property type="entry name" value="Ribonuclease H-like"/>
    <property type="match status" value="2"/>
</dbReference>
<dbReference type="InterPro" id="IPR001584">
    <property type="entry name" value="Integrase_cat-core"/>
</dbReference>
<evidence type="ECO:0000259" key="3">
    <source>
        <dbReference type="PROSITE" id="PS50994"/>
    </source>
</evidence>
<proteinExistence type="predicted"/>
<dbReference type="Gene3D" id="2.40.70.10">
    <property type="entry name" value="Acid Proteases"/>
    <property type="match status" value="1"/>
</dbReference>
<gene>
    <name evidence="4" type="ORF">FSB_LOCUS46463</name>
</gene>
<evidence type="ECO:0000256" key="1">
    <source>
        <dbReference type="SAM" id="MobiDB-lite"/>
    </source>
</evidence>
<organism evidence="4">
    <name type="scientific">Fagus sylvatica</name>
    <name type="common">Beechnut</name>
    <dbReference type="NCBI Taxonomy" id="28930"/>
    <lineage>
        <taxon>Eukaryota</taxon>
        <taxon>Viridiplantae</taxon>
        <taxon>Streptophyta</taxon>
        <taxon>Embryophyta</taxon>
        <taxon>Tracheophyta</taxon>
        <taxon>Spermatophyta</taxon>
        <taxon>Magnoliopsida</taxon>
        <taxon>eudicotyledons</taxon>
        <taxon>Gunneridae</taxon>
        <taxon>Pentapetalae</taxon>
        <taxon>rosids</taxon>
        <taxon>fabids</taxon>
        <taxon>Fagales</taxon>
        <taxon>Fagaceae</taxon>
        <taxon>Fagus</taxon>
    </lineage>
</organism>